<dbReference type="Gene3D" id="3.30.360.10">
    <property type="entry name" value="Dihydrodipicolinate Reductase, domain 2"/>
    <property type="match status" value="1"/>
</dbReference>
<evidence type="ECO:0000256" key="8">
    <source>
        <dbReference type="RuleBase" id="RU000397"/>
    </source>
</evidence>
<gene>
    <name evidence="11" type="primary">gap</name>
    <name evidence="11" type="ORF">CFBP1590__4237</name>
</gene>
<dbReference type="PIRSF" id="PIRSF000149">
    <property type="entry name" value="GAP_DH"/>
    <property type="match status" value="1"/>
</dbReference>
<comment type="similarity">
    <text evidence="1 8">Belongs to the glyceraldehyde-3-phosphate dehydrogenase family.</text>
</comment>
<comment type="subunit">
    <text evidence="2">Homotetramer.</text>
</comment>
<dbReference type="PROSITE" id="PS00071">
    <property type="entry name" value="GAPDH"/>
    <property type="match status" value="1"/>
</dbReference>
<dbReference type="InterPro" id="IPR020830">
    <property type="entry name" value="GlycerAld_3-P_DH_AS"/>
</dbReference>
<evidence type="ECO:0000313" key="11">
    <source>
        <dbReference type="EMBL" id="SMS11823.1"/>
    </source>
</evidence>
<evidence type="ECO:0000259" key="10">
    <source>
        <dbReference type="SMART" id="SM00846"/>
    </source>
</evidence>
<feature type="binding site" evidence="5">
    <location>
        <position position="235"/>
    </location>
    <ligand>
        <name>D-glyceraldehyde 3-phosphate</name>
        <dbReference type="ChEBI" id="CHEBI:59776"/>
    </ligand>
</feature>
<dbReference type="GeneID" id="47765888"/>
<keyword evidence="6" id="KW-0520">NAD</keyword>
<dbReference type="Pfam" id="PF02800">
    <property type="entry name" value="Gp_dh_C"/>
    <property type="match status" value="1"/>
</dbReference>
<dbReference type="InterPro" id="IPR036291">
    <property type="entry name" value="NAD(P)-bd_dom_sf"/>
</dbReference>
<evidence type="ECO:0000256" key="9">
    <source>
        <dbReference type="RuleBase" id="RU361160"/>
    </source>
</evidence>
<dbReference type="Pfam" id="PF00044">
    <property type="entry name" value="Gp_dh_N"/>
    <property type="match status" value="1"/>
</dbReference>
<keyword evidence="3 9" id="KW-0560">Oxidoreductase</keyword>
<dbReference type="GO" id="GO:0016620">
    <property type="term" value="F:oxidoreductase activity, acting on the aldehyde or oxo group of donors, NAD or NADP as acceptor"/>
    <property type="evidence" value="ECO:0007669"/>
    <property type="project" value="InterPro"/>
</dbReference>
<dbReference type="NCBIfam" id="TIGR01534">
    <property type="entry name" value="GAPDH-I"/>
    <property type="match status" value="1"/>
</dbReference>
<reference evidence="11 12" key="1">
    <citation type="submission" date="2017-05" db="EMBL/GenBank/DDBJ databases">
        <authorList>
            <person name="Song R."/>
            <person name="Chenine A.L."/>
            <person name="Ruprecht R.M."/>
        </authorList>
    </citation>
    <scope>NUCLEOTIDE SEQUENCE [LARGE SCALE GENOMIC DNA]</scope>
    <source>
        <strain evidence="11 12">CFBP 1590</strain>
    </source>
</reference>
<dbReference type="SMART" id="SM00846">
    <property type="entry name" value="Gp_dh_N"/>
    <property type="match status" value="1"/>
</dbReference>
<feature type="site" description="Activates thiol group during catalysis" evidence="7">
    <location>
        <position position="181"/>
    </location>
</feature>
<dbReference type="EC" id="1.2.1.-" evidence="9"/>
<dbReference type="InterPro" id="IPR020828">
    <property type="entry name" value="GlycerAld_3-P_DH_NAD(P)-bd"/>
</dbReference>
<evidence type="ECO:0000256" key="1">
    <source>
        <dbReference type="ARBA" id="ARBA00007406"/>
    </source>
</evidence>
<feature type="active site" description="Nucleophile" evidence="4">
    <location>
        <position position="154"/>
    </location>
</feature>
<dbReference type="FunFam" id="3.40.50.720:FF:000001">
    <property type="entry name" value="Glyceraldehyde-3-phosphate dehydrogenase"/>
    <property type="match status" value="1"/>
</dbReference>
<dbReference type="GO" id="GO:0050661">
    <property type="term" value="F:NADP binding"/>
    <property type="evidence" value="ECO:0007669"/>
    <property type="project" value="InterPro"/>
</dbReference>
<evidence type="ECO:0000256" key="6">
    <source>
        <dbReference type="PIRSR" id="PIRSR000149-3"/>
    </source>
</evidence>
<dbReference type="InterPro" id="IPR020831">
    <property type="entry name" value="GlycerAld/Erythrose_P_DH"/>
</dbReference>
<organism evidence="11 12">
    <name type="scientific">Pseudomonas viridiflava</name>
    <name type="common">Phytomonas viridiflava</name>
    <dbReference type="NCBI Taxonomy" id="33069"/>
    <lineage>
        <taxon>Bacteria</taxon>
        <taxon>Pseudomonadati</taxon>
        <taxon>Pseudomonadota</taxon>
        <taxon>Gammaproteobacteria</taxon>
        <taxon>Pseudomonadales</taxon>
        <taxon>Pseudomonadaceae</taxon>
        <taxon>Pseudomonas</taxon>
    </lineage>
</organism>
<dbReference type="GO" id="GO:0051287">
    <property type="term" value="F:NAD binding"/>
    <property type="evidence" value="ECO:0007669"/>
    <property type="project" value="InterPro"/>
</dbReference>
<dbReference type="Gene3D" id="3.40.50.720">
    <property type="entry name" value="NAD(P)-binding Rossmann-like Domain"/>
    <property type="match status" value="1"/>
</dbReference>
<evidence type="ECO:0000256" key="3">
    <source>
        <dbReference type="ARBA" id="ARBA00023002"/>
    </source>
</evidence>
<dbReference type="Proteomes" id="UP000196842">
    <property type="component" value="Chromosome I"/>
</dbReference>
<dbReference type="AlphaFoldDB" id="A0A1Y6JU57"/>
<proteinExistence type="inferred from homology"/>
<evidence type="ECO:0000256" key="2">
    <source>
        <dbReference type="ARBA" id="ARBA00011881"/>
    </source>
</evidence>
<dbReference type="PANTHER" id="PTHR43148">
    <property type="entry name" value="GLYCERALDEHYDE-3-PHOSPHATE DEHYDROGENASE 2"/>
    <property type="match status" value="1"/>
</dbReference>
<feature type="binding site" evidence="6">
    <location>
        <position position="123"/>
    </location>
    <ligand>
        <name>NAD(+)</name>
        <dbReference type="ChEBI" id="CHEBI:57540"/>
    </ligand>
</feature>
<evidence type="ECO:0000256" key="5">
    <source>
        <dbReference type="PIRSR" id="PIRSR000149-2"/>
    </source>
</evidence>
<dbReference type="SUPFAM" id="SSF51735">
    <property type="entry name" value="NAD(P)-binding Rossmann-fold domains"/>
    <property type="match status" value="1"/>
</dbReference>
<dbReference type="PRINTS" id="PR00078">
    <property type="entry name" value="G3PDHDRGNASE"/>
</dbReference>
<dbReference type="RefSeq" id="WP_043303119.1">
    <property type="nucleotide sequence ID" value="NZ_CP077721.1"/>
</dbReference>
<dbReference type="EMBL" id="LT855380">
    <property type="protein sequence ID" value="SMS11823.1"/>
    <property type="molecule type" value="Genomic_DNA"/>
</dbReference>
<sequence length="333" mass="36302">MTLRIAINGFGRIGRNVLRALYTQGYRQDLQVVAINDLGDSEMNAHLLRFDTVHGPFSGTVECDKESLTVNGDRIAVSAIRNPAELPWKSQNIDVVFECTGLFTSRDKASAHLTAGARKVIISAPASGADATIVYGVNHDTLRQSHQIISSASCTTNCLAPVAQVLHRELGIENGLMTTIHAYTNDQNLIDVYHTDPYRARSATQSMIPSKTGAAEAVGLVLPELAGKLTGMAVRVPVINVSLVDLTVTLKRETTAEEVNALMKEASQHSKVLGYNTLPLVSHDFNHNPLSSIFDANHTKVSGKLLKVLSWYDNEWAFSNRMLDNCLALHNAE</sequence>
<protein>
    <recommendedName>
        <fullName evidence="9">Glyceraldehyde-3-phosphate dehydrogenase</fullName>
        <ecNumber evidence="9">1.2.1.-</ecNumber>
    </recommendedName>
</protein>
<dbReference type="SUPFAM" id="SSF55347">
    <property type="entry name" value="Glyceraldehyde-3-phosphate dehydrogenase-like, C-terminal domain"/>
    <property type="match status" value="1"/>
</dbReference>
<feature type="binding site" evidence="6">
    <location>
        <position position="314"/>
    </location>
    <ligand>
        <name>NAD(+)</name>
        <dbReference type="ChEBI" id="CHEBI:57540"/>
    </ligand>
</feature>
<keyword evidence="6" id="KW-0547">Nucleotide-binding</keyword>
<feature type="binding site" evidence="6">
    <location>
        <position position="37"/>
    </location>
    <ligand>
        <name>NAD(+)</name>
        <dbReference type="ChEBI" id="CHEBI:57540"/>
    </ligand>
</feature>
<feature type="binding site" evidence="5">
    <location>
        <begin position="153"/>
        <end position="155"/>
    </location>
    <ligand>
        <name>D-glyceraldehyde 3-phosphate</name>
        <dbReference type="ChEBI" id="CHEBI:59776"/>
    </ligand>
</feature>
<evidence type="ECO:0000256" key="4">
    <source>
        <dbReference type="PIRSR" id="PIRSR000149-1"/>
    </source>
</evidence>
<name>A0A1Y6JU57_PSEVI</name>
<dbReference type="FunFam" id="3.30.360.10:FF:000002">
    <property type="entry name" value="Glyceraldehyde-3-phosphate dehydrogenase"/>
    <property type="match status" value="1"/>
</dbReference>
<dbReference type="InterPro" id="IPR006424">
    <property type="entry name" value="Glyceraldehyde-3-P_DH_1"/>
</dbReference>
<feature type="domain" description="Glyceraldehyde 3-phosphate dehydrogenase NAD(P) binding" evidence="10">
    <location>
        <begin position="3"/>
        <end position="154"/>
    </location>
</feature>
<dbReference type="CDD" id="cd18126">
    <property type="entry name" value="GAPDH_I_C"/>
    <property type="match status" value="1"/>
</dbReference>
<evidence type="ECO:0000256" key="7">
    <source>
        <dbReference type="PIRSR" id="PIRSR000149-4"/>
    </source>
</evidence>
<evidence type="ECO:0000313" key="12">
    <source>
        <dbReference type="Proteomes" id="UP000196842"/>
    </source>
</evidence>
<accession>A0A1Y6JU57</accession>
<dbReference type="GO" id="GO:0006006">
    <property type="term" value="P:glucose metabolic process"/>
    <property type="evidence" value="ECO:0007669"/>
    <property type="project" value="InterPro"/>
</dbReference>
<dbReference type="KEGG" id="pvd:CFBP1590__4237"/>
<dbReference type="InterPro" id="IPR020829">
    <property type="entry name" value="GlycerAld_3-P_DH_cat"/>
</dbReference>
<dbReference type="CDD" id="cd05214">
    <property type="entry name" value="GAPDH_I_N"/>
    <property type="match status" value="1"/>
</dbReference>
<feature type="binding site" evidence="6">
    <location>
        <position position="81"/>
    </location>
    <ligand>
        <name>NAD(+)</name>
        <dbReference type="ChEBI" id="CHEBI:57540"/>
    </ligand>
</feature>
<feature type="binding site" evidence="5">
    <location>
        <begin position="212"/>
        <end position="213"/>
    </location>
    <ligand>
        <name>D-glyceraldehyde 3-phosphate</name>
        <dbReference type="ChEBI" id="CHEBI:59776"/>
    </ligand>
</feature>
<feature type="binding site" evidence="6">
    <location>
        <begin position="12"/>
        <end position="13"/>
    </location>
    <ligand>
        <name>NAD(+)</name>
        <dbReference type="ChEBI" id="CHEBI:57540"/>
    </ligand>
</feature>
<feature type="binding site" evidence="5">
    <location>
        <position position="184"/>
    </location>
    <ligand>
        <name>D-glyceraldehyde 3-phosphate</name>
        <dbReference type="ChEBI" id="CHEBI:59776"/>
    </ligand>
</feature>